<comment type="caution">
    <text evidence="1">The sequence shown here is derived from an EMBL/GenBank/DDBJ whole genome shotgun (WGS) entry which is preliminary data.</text>
</comment>
<name>A0A7C5EUN8_9BACT</name>
<proteinExistence type="predicted"/>
<organism evidence="1">
    <name type="scientific">Desulfobacca acetoxidans</name>
    <dbReference type="NCBI Taxonomy" id="60893"/>
    <lineage>
        <taxon>Bacteria</taxon>
        <taxon>Pseudomonadati</taxon>
        <taxon>Thermodesulfobacteriota</taxon>
        <taxon>Desulfobaccia</taxon>
        <taxon>Desulfobaccales</taxon>
        <taxon>Desulfobaccaceae</taxon>
        <taxon>Desulfobacca</taxon>
    </lineage>
</organism>
<dbReference type="AlphaFoldDB" id="A0A7C5EUN8"/>
<accession>A0A7C5EUN8</accession>
<sequence>MGSSQEYFAKVRLNDIPLRDYLRGQVPLRDRYVLKEFLNYVHIKKGLLEPYSPSYPLVEARELLPSFEKNFAEYPHLPNFSLVAFNRPLSYQDEIFQFDLLHPAKEGKRKGVRDNLEKIAPHLPRDLRVQFRQRFALRDVTDLGLYEELLEFLFHMDRAQVIALDDEGVFRLLGVYASFPSDLDTEIKTLGAQMGRFRARDHTTYERERDFVYQFLMELYGFPIAAERRTSAALFARKLSRLKEQYLIKVLGSSDRTITSLCGFERKRFPLVEKVALIALPPALAESHPHLKDQGFYVDANRRVVIFHVVYQQHKYNPLNVLEDRALSVVSQEIMHPYHGGRDASLNVLKDTRRTLKELTDIVRGEYLGSIIYQRSDLIKAPKTHEERLKFLSAWLAKNQRRLATYSQESFEAAKKILNSYLLNKDYKEAFAKHPELHREALRQMVFLTQAHQLQNLEKLTQKEIERRRLGPYQRLAQAVAFIEEKKEELPYFYPTLFKKFLDLWEKLLDYPYFRRLRDQTTPPSLPYRHRVWQLLILGQRLVRELEKQHRQIQEEASRGVPLPLLLPVPPTSKRERSS</sequence>
<reference evidence="1" key="1">
    <citation type="journal article" date="2020" name="mSystems">
        <title>Genome- and Community-Level Interaction Insights into Carbon Utilization and Element Cycling Functions of Hydrothermarchaeota in Hydrothermal Sediment.</title>
        <authorList>
            <person name="Zhou Z."/>
            <person name="Liu Y."/>
            <person name="Xu W."/>
            <person name="Pan J."/>
            <person name="Luo Z.H."/>
            <person name="Li M."/>
        </authorList>
    </citation>
    <scope>NUCLEOTIDE SEQUENCE [LARGE SCALE GENOMIC DNA]</scope>
    <source>
        <strain evidence="1">SpSt-853</strain>
    </source>
</reference>
<gene>
    <name evidence="1" type="ORF">ENW48_10805</name>
</gene>
<evidence type="ECO:0000313" key="1">
    <source>
        <dbReference type="EMBL" id="HGZ12684.1"/>
    </source>
</evidence>
<dbReference type="EMBL" id="DTKJ01000074">
    <property type="protein sequence ID" value="HGZ12684.1"/>
    <property type="molecule type" value="Genomic_DNA"/>
</dbReference>
<protein>
    <submittedName>
        <fullName evidence="1">Uncharacterized protein</fullName>
    </submittedName>
</protein>